<dbReference type="SUPFAM" id="SSF47384">
    <property type="entry name" value="Homodimeric domain of signal transducing histidine kinase"/>
    <property type="match status" value="1"/>
</dbReference>
<feature type="domain" description="Histidine kinase" evidence="8">
    <location>
        <begin position="356"/>
        <end position="568"/>
    </location>
</feature>
<dbReference type="AlphaFoldDB" id="A0AAP2Z7G7"/>
<dbReference type="InterPro" id="IPR036890">
    <property type="entry name" value="HATPase_C_sf"/>
</dbReference>
<dbReference type="InterPro" id="IPR004358">
    <property type="entry name" value="Sig_transdc_His_kin-like_C"/>
</dbReference>
<proteinExistence type="predicted"/>
<dbReference type="InterPro" id="IPR000014">
    <property type="entry name" value="PAS"/>
</dbReference>
<dbReference type="InterPro" id="IPR031621">
    <property type="entry name" value="HisKA_7TM"/>
</dbReference>
<keyword evidence="3" id="KW-0597">Phosphoprotein</keyword>
<dbReference type="SMART" id="SM00387">
    <property type="entry name" value="HATPase_c"/>
    <property type="match status" value="1"/>
</dbReference>
<protein>
    <recommendedName>
        <fullName evidence="2">histidine kinase</fullName>
        <ecNumber evidence="2">2.7.13.3</ecNumber>
    </recommendedName>
</protein>
<keyword evidence="7" id="KW-1133">Transmembrane helix</keyword>
<dbReference type="RefSeq" id="WP_342808481.1">
    <property type="nucleotide sequence ID" value="NZ_JAOPJZ010000005.1"/>
</dbReference>
<keyword evidence="11" id="KW-1185">Reference proteome</keyword>
<organism evidence="10 11">
    <name type="scientific">Natronosalvus hydrolyticus</name>
    <dbReference type="NCBI Taxonomy" id="2979988"/>
    <lineage>
        <taxon>Archaea</taxon>
        <taxon>Methanobacteriati</taxon>
        <taxon>Methanobacteriota</taxon>
        <taxon>Stenosarchaea group</taxon>
        <taxon>Halobacteria</taxon>
        <taxon>Halobacteriales</taxon>
        <taxon>Natrialbaceae</taxon>
        <taxon>Natronosalvus</taxon>
    </lineage>
</organism>
<dbReference type="InterPro" id="IPR036097">
    <property type="entry name" value="HisK_dim/P_sf"/>
</dbReference>
<comment type="catalytic activity">
    <reaction evidence="1">
        <text>ATP + protein L-histidine = ADP + protein N-phospho-L-histidine.</text>
        <dbReference type="EC" id="2.7.13.3"/>
    </reaction>
</comment>
<evidence type="ECO:0000256" key="7">
    <source>
        <dbReference type="SAM" id="Phobius"/>
    </source>
</evidence>
<dbReference type="SUPFAM" id="SSF55785">
    <property type="entry name" value="PYP-like sensor domain (PAS domain)"/>
    <property type="match status" value="1"/>
</dbReference>
<dbReference type="EC" id="2.7.13.3" evidence="2"/>
<dbReference type="PROSITE" id="PS50113">
    <property type="entry name" value="PAC"/>
    <property type="match status" value="1"/>
</dbReference>
<dbReference type="PROSITE" id="PS50109">
    <property type="entry name" value="HIS_KIN"/>
    <property type="match status" value="1"/>
</dbReference>
<evidence type="ECO:0000256" key="2">
    <source>
        <dbReference type="ARBA" id="ARBA00012438"/>
    </source>
</evidence>
<keyword evidence="10" id="KW-0067">ATP-binding</keyword>
<keyword evidence="4" id="KW-0808">Transferase</keyword>
<sequence>MTDRNLLYLVALAIAAALAVGISIYAVRSSHRKGDRVRLLLAAMMAVTALWSVSSLFAHLTVSESMTLFWFGLSNVSTFALPVVWFVFAFQYAGYGRYLTKLTVSGLLVVPLFSLGTLVTNSWHGLFFSDVSVVADGSIVDFTPGIVYGTHLTYAYAVIVAGLALITHFAYVSRSLYRRQAIGIVIAVCVPLAANIAYTASGSALLNWTPVAFAVTGAAIAGSIYRYQLLDVIPIARQSVVETMRDGVVVLDSTQQIVDVNSAARTLLNGPDDRLIGHAAESVRLGQEPLTGVLSAEETERQIERDGHVRCVTVRTTPLVESAGGMLIVLQDVTERRQRERELERTNERLDEFASVVSHDLRNPLNVASGYLDILDGRVDDEAIEVLATQHERMEHIIDDALTLAREGASVTETSTLSLEELATEAWTNVETADATLEIIDDRQLEGDRGRLLRVFENLFRNSVEHGSDTADTDCAETTASDENLGVAVAVGTTPDGFFVVDDGPGIPPEKREDIFDSGYSTTAEGTGFGLAIVEQIVAAHGWQVALEESPLSAYDGACFVVKASEVAIQPPPSDEKQ</sequence>
<dbReference type="PRINTS" id="PR00344">
    <property type="entry name" value="BCTRLSENSOR"/>
</dbReference>
<feature type="domain" description="PAC" evidence="9">
    <location>
        <begin position="296"/>
        <end position="345"/>
    </location>
</feature>
<dbReference type="Pfam" id="PF02518">
    <property type="entry name" value="HATPase_c"/>
    <property type="match status" value="1"/>
</dbReference>
<dbReference type="GO" id="GO:0005524">
    <property type="term" value="F:ATP binding"/>
    <property type="evidence" value="ECO:0007669"/>
    <property type="project" value="UniProtKB-KW"/>
</dbReference>
<keyword evidence="7" id="KW-0472">Membrane</keyword>
<keyword evidence="5" id="KW-0418">Kinase</keyword>
<gene>
    <name evidence="10" type="ORF">OB919_09135</name>
</gene>
<comment type="caution">
    <text evidence="10">The sequence shown here is derived from an EMBL/GenBank/DDBJ whole genome shotgun (WGS) entry which is preliminary data.</text>
</comment>
<keyword evidence="6" id="KW-0902">Two-component regulatory system</keyword>
<dbReference type="InterPro" id="IPR003594">
    <property type="entry name" value="HATPase_dom"/>
</dbReference>
<dbReference type="NCBIfam" id="TIGR00229">
    <property type="entry name" value="sensory_box"/>
    <property type="match status" value="1"/>
</dbReference>
<evidence type="ECO:0000256" key="3">
    <source>
        <dbReference type="ARBA" id="ARBA00022553"/>
    </source>
</evidence>
<feature type="transmembrane region" description="Helical" evidence="7">
    <location>
        <begin position="6"/>
        <end position="27"/>
    </location>
</feature>
<evidence type="ECO:0000256" key="1">
    <source>
        <dbReference type="ARBA" id="ARBA00000085"/>
    </source>
</evidence>
<feature type="transmembrane region" description="Helical" evidence="7">
    <location>
        <begin position="68"/>
        <end position="90"/>
    </location>
</feature>
<evidence type="ECO:0000313" key="10">
    <source>
        <dbReference type="EMBL" id="MCU4752144.1"/>
    </source>
</evidence>
<dbReference type="SUPFAM" id="SSF55874">
    <property type="entry name" value="ATPase domain of HSP90 chaperone/DNA topoisomerase II/histidine kinase"/>
    <property type="match status" value="1"/>
</dbReference>
<feature type="transmembrane region" description="Helical" evidence="7">
    <location>
        <begin position="102"/>
        <end position="123"/>
    </location>
</feature>
<feature type="transmembrane region" description="Helical" evidence="7">
    <location>
        <begin position="154"/>
        <end position="172"/>
    </location>
</feature>
<feature type="transmembrane region" description="Helical" evidence="7">
    <location>
        <begin position="39"/>
        <end position="62"/>
    </location>
</feature>
<dbReference type="InterPro" id="IPR035965">
    <property type="entry name" value="PAS-like_dom_sf"/>
</dbReference>
<dbReference type="InterPro" id="IPR005467">
    <property type="entry name" value="His_kinase_dom"/>
</dbReference>
<dbReference type="InterPro" id="IPR000700">
    <property type="entry name" value="PAS-assoc_C"/>
</dbReference>
<dbReference type="InterPro" id="IPR003661">
    <property type="entry name" value="HisK_dim/P_dom"/>
</dbReference>
<dbReference type="EMBL" id="JAOPJZ010000005">
    <property type="protein sequence ID" value="MCU4752144.1"/>
    <property type="molecule type" value="Genomic_DNA"/>
</dbReference>
<accession>A0AAP2Z7G7</accession>
<dbReference type="InterPro" id="IPR013656">
    <property type="entry name" value="PAS_4"/>
</dbReference>
<evidence type="ECO:0000256" key="5">
    <source>
        <dbReference type="ARBA" id="ARBA00022777"/>
    </source>
</evidence>
<evidence type="ECO:0000313" key="11">
    <source>
        <dbReference type="Proteomes" id="UP001321047"/>
    </source>
</evidence>
<dbReference type="CDD" id="cd00130">
    <property type="entry name" value="PAS"/>
    <property type="match status" value="1"/>
</dbReference>
<reference evidence="10 11" key="1">
    <citation type="submission" date="2022-09" db="EMBL/GenBank/DDBJ databases">
        <title>Enrichment on poylsaccharides allowed isolation of novel metabolic and taxonomic groups of Haloarchaea.</title>
        <authorList>
            <person name="Sorokin D.Y."/>
            <person name="Elcheninov A.G."/>
            <person name="Khizhniak T.V."/>
            <person name="Kolganova T.V."/>
            <person name="Kublanov I.V."/>
        </authorList>
    </citation>
    <scope>NUCLEOTIDE SEQUENCE [LARGE SCALE GENOMIC DNA]</scope>
    <source>
        <strain evidence="10 11">AArc-curdl1</strain>
    </source>
</reference>
<dbReference type="Pfam" id="PF08448">
    <property type="entry name" value="PAS_4"/>
    <property type="match status" value="1"/>
</dbReference>
<dbReference type="Gene3D" id="3.30.450.20">
    <property type="entry name" value="PAS domain"/>
    <property type="match status" value="1"/>
</dbReference>
<name>A0AAP2Z7G7_9EURY</name>
<dbReference type="Pfam" id="PF16927">
    <property type="entry name" value="HisKA_7TM"/>
    <property type="match status" value="1"/>
</dbReference>
<feature type="transmembrane region" description="Helical" evidence="7">
    <location>
        <begin position="181"/>
        <end position="200"/>
    </location>
</feature>
<evidence type="ECO:0000259" key="9">
    <source>
        <dbReference type="PROSITE" id="PS50113"/>
    </source>
</evidence>
<evidence type="ECO:0000259" key="8">
    <source>
        <dbReference type="PROSITE" id="PS50109"/>
    </source>
</evidence>
<keyword evidence="10" id="KW-0547">Nucleotide-binding</keyword>
<dbReference type="Gene3D" id="3.30.565.10">
    <property type="entry name" value="Histidine kinase-like ATPase, C-terminal domain"/>
    <property type="match status" value="1"/>
</dbReference>
<dbReference type="SMART" id="SM00388">
    <property type="entry name" value="HisKA"/>
    <property type="match status" value="1"/>
</dbReference>
<keyword evidence="7" id="KW-0812">Transmembrane</keyword>
<dbReference type="PANTHER" id="PTHR43711:SF1">
    <property type="entry name" value="HISTIDINE KINASE 1"/>
    <property type="match status" value="1"/>
</dbReference>
<dbReference type="Proteomes" id="UP001321047">
    <property type="component" value="Unassembled WGS sequence"/>
</dbReference>
<evidence type="ECO:0000256" key="4">
    <source>
        <dbReference type="ARBA" id="ARBA00022679"/>
    </source>
</evidence>
<dbReference type="CDD" id="cd00075">
    <property type="entry name" value="HATPase"/>
    <property type="match status" value="1"/>
</dbReference>
<dbReference type="PANTHER" id="PTHR43711">
    <property type="entry name" value="TWO-COMPONENT HISTIDINE KINASE"/>
    <property type="match status" value="1"/>
</dbReference>
<dbReference type="GO" id="GO:0000155">
    <property type="term" value="F:phosphorelay sensor kinase activity"/>
    <property type="evidence" value="ECO:0007669"/>
    <property type="project" value="InterPro"/>
</dbReference>
<evidence type="ECO:0000256" key="6">
    <source>
        <dbReference type="ARBA" id="ARBA00023012"/>
    </source>
</evidence>
<dbReference type="Pfam" id="PF00512">
    <property type="entry name" value="HisKA"/>
    <property type="match status" value="1"/>
</dbReference>
<dbReference type="InterPro" id="IPR050736">
    <property type="entry name" value="Sensor_HK_Regulatory"/>
</dbReference>
<dbReference type="CDD" id="cd00082">
    <property type="entry name" value="HisKA"/>
    <property type="match status" value="1"/>
</dbReference>
<dbReference type="Gene3D" id="1.10.287.130">
    <property type="match status" value="1"/>
</dbReference>